<dbReference type="GO" id="GO:0005524">
    <property type="term" value="F:ATP binding"/>
    <property type="evidence" value="ECO:0007669"/>
    <property type="project" value="UniProtKB-UniRule"/>
</dbReference>
<dbReference type="InParanoid" id="A0A1U7SDT2"/>
<feature type="transmembrane region" description="Helical" evidence="12">
    <location>
        <begin position="442"/>
        <end position="464"/>
    </location>
</feature>
<dbReference type="GO" id="GO:0046872">
    <property type="term" value="F:metal ion binding"/>
    <property type="evidence" value="ECO:0007669"/>
    <property type="project" value="UniProtKB-UniRule"/>
</dbReference>
<dbReference type="PANTHER" id="PTHR45630">
    <property type="entry name" value="CATION-TRANSPORTING ATPASE-RELATED"/>
    <property type="match status" value="1"/>
</dbReference>
<dbReference type="eggNOG" id="KOG0208">
    <property type="taxonomic scope" value="Eukaryota"/>
</dbReference>
<dbReference type="FunFam" id="3.40.50.1000:FF:000075">
    <property type="entry name" value="Cation-transporting ATPase"/>
    <property type="match status" value="1"/>
</dbReference>
<dbReference type="SFLD" id="SFLDS00003">
    <property type="entry name" value="Haloacid_Dehalogenase"/>
    <property type="match status" value="1"/>
</dbReference>
<dbReference type="AlphaFoldDB" id="A0A1U7SDT2"/>
<dbReference type="Gene3D" id="2.70.150.10">
    <property type="entry name" value="Calcium-transporting ATPase, cytoplasmic transduction domain A"/>
    <property type="match status" value="1"/>
</dbReference>
<evidence type="ECO:0000256" key="13">
    <source>
        <dbReference type="SAM" id="MobiDB-lite"/>
    </source>
</evidence>
<keyword evidence="9 12" id="KW-1133">Transmembrane helix</keyword>
<dbReference type="InterPro" id="IPR044492">
    <property type="entry name" value="P_typ_ATPase_HD_dom"/>
</dbReference>
<feature type="region of interest" description="Disordered" evidence="13">
    <location>
        <begin position="1221"/>
        <end position="1254"/>
    </location>
</feature>
<dbReference type="SMART" id="SM00831">
    <property type="entry name" value="Cation_ATPase_N"/>
    <property type="match status" value="1"/>
</dbReference>
<proteinExistence type="inferred from homology"/>
<dbReference type="Pfam" id="PF00122">
    <property type="entry name" value="E1-E2_ATPase"/>
    <property type="match status" value="1"/>
</dbReference>
<dbReference type="InterPro" id="IPR004014">
    <property type="entry name" value="ATPase_P-typ_cation-transptr_N"/>
</dbReference>
<dbReference type="FunFam" id="1.20.1110.10:FF:000023">
    <property type="entry name" value="Cation-transporting ATPase"/>
    <property type="match status" value="1"/>
</dbReference>
<reference evidence="16" key="1">
    <citation type="submission" date="2025-08" db="UniProtKB">
        <authorList>
            <consortium name="RefSeq"/>
        </authorList>
    </citation>
    <scope>IDENTIFICATION</scope>
</reference>
<dbReference type="InterPro" id="IPR047821">
    <property type="entry name" value="P5B-type_ATPase"/>
</dbReference>
<dbReference type="GO" id="GO:0031902">
    <property type="term" value="C:late endosome membrane"/>
    <property type="evidence" value="ECO:0007669"/>
    <property type="project" value="TreeGrafter"/>
</dbReference>
<organism evidence="15 16">
    <name type="scientific">Alligator sinensis</name>
    <name type="common">Chinese alligator</name>
    <dbReference type="NCBI Taxonomy" id="38654"/>
    <lineage>
        <taxon>Eukaryota</taxon>
        <taxon>Metazoa</taxon>
        <taxon>Chordata</taxon>
        <taxon>Craniata</taxon>
        <taxon>Vertebrata</taxon>
        <taxon>Euteleostomi</taxon>
        <taxon>Archelosauria</taxon>
        <taxon>Archosauria</taxon>
        <taxon>Crocodylia</taxon>
        <taxon>Alligatoridae</taxon>
        <taxon>Alligatorinae</taxon>
        <taxon>Alligator</taxon>
    </lineage>
</organism>
<dbReference type="PROSITE" id="PS00154">
    <property type="entry name" value="ATPASE_E1_E2"/>
    <property type="match status" value="1"/>
</dbReference>
<name>A0A1U7SDT2_ALLSI</name>
<evidence type="ECO:0000313" key="15">
    <source>
        <dbReference type="Proteomes" id="UP000189705"/>
    </source>
</evidence>
<evidence type="ECO:0000256" key="6">
    <source>
        <dbReference type="ARBA" id="ARBA00022840"/>
    </source>
</evidence>
<evidence type="ECO:0000256" key="9">
    <source>
        <dbReference type="ARBA" id="ARBA00022989"/>
    </source>
</evidence>
<feature type="transmembrane region" description="Helical" evidence="12">
    <location>
        <begin position="939"/>
        <end position="958"/>
    </location>
</feature>
<dbReference type="KEGG" id="asn:102385782"/>
<evidence type="ECO:0000256" key="1">
    <source>
        <dbReference type="ARBA" id="ARBA00004141"/>
    </source>
</evidence>
<dbReference type="InterPro" id="IPR023298">
    <property type="entry name" value="ATPase_P-typ_TM_dom_sf"/>
</dbReference>
<dbReference type="RefSeq" id="XP_006030034.3">
    <property type="nucleotide sequence ID" value="XM_006029972.3"/>
</dbReference>
<evidence type="ECO:0000256" key="11">
    <source>
        <dbReference type="ARBA" id="ARBA00049360"/>
    </source>
</evidence>
<dbReference type="PANTHER" id="PTHR45630:SF1">
    <property type="entry name" value="CATION-TRANSPORTING ATPASE 13A4-RELATED"/>
    <property type="match status" value="1"/>
</dbReference>
<keyword evidence="6 12" id="KW-0067">ATP-binding</keyword>
<dbReference type="Proteomes" id="UP000189705">
    <property type="component" value="Unplaced"/>
</dbReference>
<dbReference type="InterPro" id="IPR047819">
    <property type="entry name" value="P5A-ATPase_N"/>
</dbReference>
<dbReference type="FunCoup" id="A0A1U7SDT2">
    <property type="interactions" value="354"/>
</dbReference>
<dbReference type="InterPro" id="IPR036412">
    <property type="entry name" value="HAD-like_sf"/>
</dbReference>
<dbReference type="Gene3D" id="3.40.50.1000">
    <property type="entry name" value="HAD superfamily/HAD-like"/>
    <property type="match status" value="2"/>
</dbReference>
<dbReference type="InterPro" id="IPR023214">
    <property type="entry name" value="HAD_sf"/>
</dbReference>
<evidence type="ECO:0000256" key="10">
    <source>
        <dbReference type="ARBA" id="ARBA00023136"/>
    </source>
</evidence>
<dbReference type="NCBIfam" id="TIGR01494">
    <property type="entry name" value="ATPase_P-type"/>
    <property type="match status" value="2"/>
</dbReference>
<dbReference type="SFLD" id="SFLDG00002">
    <property type="entry name" value="C1.7:_P-type_atpase_like"/>
    <property type="match status" value="1"/>
</dbReference>
<dbReference type="FunFam" id="2.70.150.10:FF:000060">
    <property type="entry name" value="Cation-transporting ATPase"/>
    <property type="match status" value="1"/>
</dbReference>
<comment type="similarity">
    <text evidence="2 12">Belongs to the cation transport ATPase (P-type) (TC 3.A.3) family. Type V subfamily.</text>
</comment>
<feature type="domain" description="Cation-transporting P-type ATPase N-terminal" evidence="14">
    <location>
        <begin position="157"/>
        <end position="230"/>
    </location>
</feature>
<dbReference type="SUPFAM" id="SSF81660">
    <property type="entry name" value="Metal cation-transporting ATPase, ATP-binding domain N"/>
    <property type="match status" value="1"/>
</dbReference>
<feature type="transmembrane region" description="Helical" evidence="12">
    <location>
        <begin position="406"/>
        <end position="430"/>
    </location>
</feature>
<dbReference type="Gene3D" id="1.20.1110.10">
    <property type="entry name" value="Calcium-transporting ATPase, transmembrane domain"/>
    <property type="match status" value="1"/>
</dbReference>
<dbReference type="GO" id="GO:0016887">
    <property type="term" value="F:ATP hydrolysis activity"/>
    <property type="evidence" value="ECO:0007669"/>
    <property type="project" value="InterPro"/>
</dbReference>
<feature type="transmembrane region" description="Helical" evidence="12">
    <location>
        <begin position="1086"/>
        <end position="1106"/>
    </location>
</feature>
<dbReference type="InterPro" id="IPR059000">
    <property type="entry name" value="ATPase_P-type_domA"/>
</dbReference>
<dbReference type="GO" id="GO:0015203">
    <property type="term" value="F:polyamine transmembrane transporter activity"/>
    <property type="evidence" value="ECO:0007669"/>
    <property type="project" value="TreeGrafter"/>
</dbReference>
<dbReference type="PRINTS" id="PR00119">
    <property type="entry name" value="CATATPASE"/>
</dbReference>
<dbReference type="GO" id="GO:0006874">
    <property type="term" value="P:intracellular calcium ion homeostasis"/>
    <property type="evidence" value="ECO:0007669"/>
    <property type="project" value="TreeGrafter"/>
</dbReference>
<dbReference type="InterPro" id="IPR008250">
    <property type="entry name" value="ATPase_P-typ_transduc_dom_A_sf"/>
</dbReference>
<dbReference type="Pfam" id="PF12409">
    <property type="entry name" value="P5-ATPase"/>
    <property type="match status" value="1"/>
</dbReference>
<evidence type="ECO:0000256" key="12">
    <source>
        <dbReference type="RuleBase" id="RU362082"/>
    </source>
</evidence>
<dbReference type="InterPro" id="IPR023299">
    <property type="entry name" value="ATPase_P-typ_cyto_dom_N"/>
</dbReference>
<dbReference type="GO" id="GO:0005789">
    <property type="term" value="C:endoplasmic reticulum membrane"/>
    <property type="evidence" value="ECO:0007669"/>
    <property type="project" value="TreeGrafter"/>
</dbReference>
<comment type="catalytic activity">
    <reaction evidence="11 12">
        <text>ATP + H2O = ADP + phosphate + H(+)</text>
        <dbReference type="Rhea" id="RHEA:13065"/>
        <dbReference type="ChEBI" id="CHEBI:15377"/>
        <dbReference type="ChEBI" id="CHEBI:15378"/>
        <dbReference type="ChEBI" id="CHEBI:30616"/>
        <dbReference type="ChEBI" id="CHEBI:43474"/>
        <dbReference type="ChEBI" id="CHEBI:456216"/>
    </reaction>
</comment>
<dbReference type="NCBIfam" id="TIGR01657">
    <property type="entry name" value="P-ATPase-V"/>
    <property type="match status" value="1"/>
</dbReference>
<gene>
    <name evidence="16" type="primary">LOC102385782</name>
</gene>
<protein>
    <recommendedName>
        <fullName evidence="12">Cation-transporting ATPase</fullName>
        <ecNumber evidence="12">7.2.2.-</ecNumber>
    </recommendedName>
</protein>
<evidence type="ECO:0000256" key="3">
    <source>
        <dbReference type="ARBA" id="ARBA00022692"/>
    </source>
</evidence>
<dbReference type="Pfam" id="PF13246">
    <property type="entry name" value="Cation_ATPase"/>
    <property type="match status" value="1"/>
</dbReference>
<dbReference type="GeneID" id="102385782"/>
<feature type="transmembrane region" description="Helical" evidence="12">
    <location>
        <begin position="1056"/>
        <end position="1074"/>
    </location>
</feature>
<dbReference type="InterPro" id="IPR006544">
    <property type="entry name" value="P-type_TPase_V"/>
</dbReference>
<dbReference type="EC" id="7.2.2.-" evidence="12"/>
<keyword evidence="7 12" id="KW-0460">Magnesium</keyword>
<evidence type="ECO:0000256" key="2">
    <source>
        <dbReference type="ARBA" id="ARBA00006000"/>
    </source>
</evidence>
<dbReference type="GO" id="GO:0019829">
    <property type="term" value="F:ATPase-coupled monoatomic cation transmembrane transporter activity"/>
    <property type="evidence" value="ECO:0007669"/>
    <property type="project" value="UniProtKB-UniRule"/>
</dbReference>
<dbReference type="STRING" id="38654.A0A1U7SDT2"/>
<dbReference type="CDD" id="cd07542">
    <property type="entry name" value="P-type_ATPase_cation"/>
    <property type="match status" value="1"/>
</dbReference>
<keyword evidence="5 12" id="KW-0547">Nucleotide-binding</keyword>
<evidence type="ECO:0000256" key="8">
    <source>
        <dbReference type="ARBA" id="ARBA00022967"/>
    </source>
</evidence>
<keyword evidence="10 12" id="KW-0472">Membrane</keyword>
<dbReference type="SUPFAM" id="SSF56784">
    <property type="entry name" value="HAD-like"/>
    <property type="match status" value="1"/>
</dbReference>
<dbReference type="FunFam" id="3.40.1110.10:FF:000028">
    <property type="entry name" value="Cation-transporting ATPase"/>
    <property type="match status" value="1"/>
</dbReference>
<dbReference type="InterPro" id="IPR018303">
    <property type="entry name" value="ATPase_P-typ_P_site"/>
</dbReference>
<evidence type="ECO:0000256" key="7">
    <source>
        <dbReference type="ARBA" id="ARBA00022842"/>
    </source>
</evidence>
<dbReference type="SFLD" id="SFLDF00027">
    <property type="entry name" value="p-type_atpase"/>
    <property type="match status" value="1"/>
</dbReference>
<keyword evidence="3 12" id="KW-0812">Transmembrane</keyword>
<feature type="transmembrane region" description="Helical" evidence="12">
    <location>
        <begin position="44"/>
        <end position="63"/>
    </location>
</feature>
<dbReference type="Pfam" id="PF00690">
    <property type="entry name" value="Cation_ATPase_N"/>
    <property type="match status" value="1"/>
</dbReference>
<keyword evidence="4 12" id="KW-0479">Metal-binding</keyword>
<accession>A0A1U7SDT2</accession>
<evidence type="ECO:0000259" key="14">
    <source>
        <dbReference type="SMART" id="SM00831"/>
    </source>
</evidence>
<dbReference type="SUPFAM" id="SSF81653">
    <property type="entry name" value="Calcium ATPase, transduction domain A"/>
    <property type="match status" value="1"/>
</dbReference>
<keyword evidence="8 12" id="KW-1278">Translocase</keyword>
<dbReference type="SUPFAM" id="SSF81665">
    <property type="entry name" value="Calcium ATPase, transmembrane domain M"/>
    <property type="match status" value="1"/>
</dbReference>
<evidence type="ECO:0000313" key="16">
    <source>
        <dbReference type="RefSeq" id="XP_006030034.3"/>
    </source>
</evidence>
<evidence type="ECO:0000256" key="4">
    <source>
        <dbReference type="ARBA" id="ARBA00022723"/>
    </source>
</evidence>
<dbReference type="Gene3D" id="3.40.1110.10">
    <property type="entry name" value="Calcium-transporting ATPase, cytoplasmic domain N"/>
    <property type="match status" value="1"/>
</dbReference>
<dbReference type="GO" id="GO:0015662">
    <property type="term" value="F:P-type ion transporter activity"/>
    <property type="evidence" value="ECO:0007669"/>
    <property type="project" value="InterPro"/>
</dbReference>
<sequence>MGPGTTGGQMQPHAMEEGHRALLNQGEDNEMEMFGYKTEGCRRALCIAGYILSCGALWLVFYWKPAWDLWANCIPCSLQEADVVLLRTTDEFHLYSRKKVTWISVSALPSFKPGHPLVADESSVINEVLMKPDLKVRCIQVQKIRYVWNISGKRFQKIGCLEDHHTCSDMHAKFGSGLSHEDQAIRRLICGPNTIDVRVVPIWKLLVKEVLHPFYVFQLFSICLWFADDYTEYASAILLMSLLSVSLTVYDLRKQSVKLHRLVESHTNVTVTVSRKTGGCQKVKSHQLVPGDTLVLTEGKSFLPCDAVLISGRCIVNESMLTGESVPVPKAPLPYTNNTEPWKTHCSEEYKQHILFCGTEVIQTKADGGDLVKAIVLRTGFNTAKGDLVRSILYPKPINFKLYRDVMSFLMCLIALATAGMIYAVCIFALNGEETGEIVKKALDVITIAVPPALPAALTTGIIYTQRRLKKKGIFCISPQRINMCGQLNLFCFDKTGTLTEDGLDLLGVVPAEGNRFQEVHSFASGQTLPWGPVCGAMVSCHSLVLLEGRMQGDPLDLKMFEATGWEIEESGGGHAAGGGSVHTTMIKPGPKAGQVPVRGMAISHHFPFTSALQRMSVIAQEIGGARHVFMKGAPETVAEFCRPETVPLQFASELQLYTAQGFRVIGLAHRVLQAGNQPAHLIREDVESGLAFLGLLIMENRLKRETKPVLEELSAARIRSVMVTGDNIQTAVTVAKNASMISPTSQVILVEAKELPGTPAASVTWKLMEGSHLNGSKGLETDSCIERGVTSKAGCGGYHFAISGKSYQVLVQHCRDLLPRVLLNGTVFARMSPVQKSSLVEEFQKLGYYVGMCGDGANDCGALKVAHAGISLSEEEASVASPFTTRTPTIECVPQLIREGRAALVTSLCMFKYMALYSIIQYLGVLLLYWQLNSFGNYQFLFQDLAISTVIGLTMSLNGAYPKLVPYRPPSQLVSPPLLLSLVLNILFSLGLQICGFLVVQEQPWYSKEDISSACLSGKTSLANHSSSSSSLNGRLGNATLGQEVANGFKSYENSTVWLLSTTNCIAVALVVSKGKPFRQPAYTNYQFVLALTAQLGVCIFLMFADMEGVYSIFDLVCTPPVWRVSMLIMLAVTFAACLLVEEAVIENRALWMWLKTRFRYQSQSRYQSLRRALSRDPAWPPLNTTTFSEATAIPVETDEAAHINLAFNSNEKTLTQGLAAPATSRHNPAPATERPHPDSLHVTWHSRGRTRP</sequence>
<evidence type="ECO:0000256" key="5">
    <source>
        <dbReference type="ARBA" id="ARBA00022741"/>
    </source>
</evidence>
<dbReference type="InterPro" id="IPR001757">
    <property type="entry name" value="P_typ_ATPase"/>
</dbReference>
<feature type="transmembrane region" description="Helical" evidence="12">
    <location>
        <begin position="915"/>
        <end position="933"/>
    </location>
</feature>
<feature type="transmembrane region" description="Helical" evidence="12">
    <location>
        <begin position="979"/>
        <end position="1001"/>
    </location>
</feature>
<keyword evidence="15" id="KW-1185">Reference proteome</keyword>
<feature type="transmembrane region" description="Helical" evidence="12">
    <location>
        <begin position="1126"/>
        <end position="1147"/>
    </location>
</feature>
<comment type="subcellular location">
    <subcellularLocation>
        <location evidence="1 12">Membrane</location>
        <topology evidence="1 12">Multi-pass membrane protein</topology>
    </subcellularLocation>
</comment>